<gene>
    <name evidence="2" type="ORF">SBOR_8881</name>
</gene>
<dbReference type="AlphaFoldDB" id="W9C4B0"/>
<dbReference type="STRING" id="1432307.W9C4B0"/>
<name>W9C4B0_SCLBF</name>
<organism evidence="2 3">
    <name type="scientific">Sclerotinia borealis (strain F-4128)</name>
    <dbReference type="NCBI Taxonomy" id="1432307"/>
    <lineage>
        <taxon>Eukaryota</taxon>
        <taxon>Fungi</taxon>
        <taxon>Dikarya</taxon>
        <taxon>Ascomycota</taxon>
        <taxon>Pezizomycotina</taxon>
        <taxon>Leotiomycetes</taxon>
        <taxon>Helotiales</taxon>
        <taxon>Sclerotiniaceae</taxon>
        <taxon>Sclerotinia</taxon>
    </lineage>
</organism>
<keyword evidence="1" id="KW-0560">Oxidoreductase</keyword>
<dbReference type="OrthoDB" id="542013at2759"/>
<dbReference type="SUPFAM" id="SSF51735">
    <property type="entry name" value="NAD(P)-binding Rossmann-fold domains"/>
    <property type="match status" value="1"/>
</dbReference>
<dbReference type="PRINTS" id="PR00081">
    <property type="entry name" value="GDHRDH"/>
</dbReference>
<dbReference type="EMBL" id="AYSA01000582">
    <property type="protein sequence ID" value="ESZ90721.1"/>
    <property type="molecule type" value="Genomic_DNA"/>
</dbReference>
<proteinExistence type="predicted"/>
<dbReference type="PANTHER" id="PTHR43157">
    <property type="entry name" value="PHOSPHATIDYLINOSITOL-GLYCAN BIOSYNTHESIS CLASS F PROTEIN-RELATED"/>
    <property type="match status" value="1"/>
</dbReference>
<keyword evidence="3" id="KW-1185">Reference proteome</keyword>
<reference evidence="2 3" key="1">
    <citation type="journal article" date="2014" name="Genome Announc.">
        <title>Draft genome sequence of Sclerotinia borealis, a psychrophilic plant pathogenic fungus.</title>
        <authorList>
            <person name="Mardanov A.V."/>
            <person name="Beletsky A.V."/>
            <person name="Kadnikov V.V."/>
            <person name="Ignatov A.N."/>
            <person name="Ravin N.V."/>
        </authorList>
    </citation>
    <scope>NUCLEOTIDE SEQUENCE [LARGE SCALE GENOMIC DNA]</scope>
    <source>
        <strain evidence="3">F-4157</strain>
    </source>
</reference>
<dbReference type="GO" id="GO:0016491">
    <property type="term" value="F:oxidoreductase activity"/>
    <property type="evidence" value="ECO:0007669"/>
    <property type="project" value="UniProtKB-KW"/>
</dbReference>
<sequence length="340" mass="37493">MTDDDMLEFYIAYHFYSIALIPPKSYYTTTIPKNMAAAIPTQIYSLPLFITPEICRGRTYIVTGANAGLGFEAAKHLVRLGSAIVIMGVRNLSYGHRALADIESSTEISGVAQVWELDLSSYNSVTAFTKRAIEKLDRVDAVIQNAGVATFAAPKIEGDCRAEQSTTLTHLVIVTSRACFDFEEDWMKIKDNPIAKLDEEEMITLKAYPLSKLFEVMSIRHITSLLPVSRSGAVINLVCPGLCKTDLGRSVPPGFCEKLAKQKEQYGRTAEDGSRTLLYGAVAGEESHGSLLDSCTIAEKEVPSWITDEEIKKSQKLVWDAIARELETIEPGCVERILQG</sequence>
<evidence type="ECO:0000256" key="1">
    <source>
        <dbReference type="ARBA" id="ARBA00023002"/>
    </source>
</evidence>
<evidence type="ECO:0000313" key="2">
    <source>
        <dbReference type="EMBL" id="ESZ90721.1"/>
    </source>
</evidence>
<dbReference type="PANTHER" id="PTHR43157:SF61">
    <property type="entry name" value="DEHYDROGENASE_REDUCTASE FAMILY PROTEIN, PUTATIVE (AFU_ORTHOLOGUE AFUA_3G01250)-RELATED"/>
    <property type="match status" value="1"/>
</dbReference>
<dbReference type="Gene3D" id="3.40.50.720">
    <property type="entry name" value="NAD(P)-binding Rossmann-like Domain"/>
    <property type="match status" value="1"/>
</dbReference>
<dbReference type="Pfam" id="PF00106">
    <property type="entry name" value="adh_short"/>
    <property type="match status" value="1"/>
</dbReference>
<comment type="caution">
    <text evidence="2">The sequence shown here is derived from an EMBL/GenBank/DDBJ whole genome shotgun (WGS) entry which is preliminary data.</text>
</comment>
<dbReference type="InterPro" id="IPR002347">
    <property type="entry name" value="SDR_fam"/>
</dbReference>
<accession>W9C4B0</accession>
<protein>
    <submittedName>
        <fullName evidence="2">Putative short-chain dehydrogenase/reductase family protein</fullName>
    </submittedName>
</protein>
<dbReference type="InterPro" id="IPR036291">
    <property type="entry name" value="NAD(P)-bd_dom_sf"/>
</dbReference>
<dbReference type="HOGENOM" id="CLU_010194_44_4_1"/>
<dbReference type="Proteomes" id="UP000019487">
    <property type="component" value="Unassembled WGS sequence"/>
</dbReference>
<evidence type="ECO:0000313" key="3">
    <source>
        <dbReference type="Proteomes" id="UP000019487"/>
    </source>
</evidence>